<evidence type="ECO:0000256" key="1">
    <source>
        <dbReference type="ARBA" id="ARBA00010574"/>
    </source>
</evidence>
<name>A0ABX7I712_9BACT</name>
<comment type="subcellular location">
    <subcellularLocation>
        <location evidence="2">Cytoplasm</location>
    </subcellularLocation>
</comment>
<comment type="function">
    <text evidence="2">Functions as a ribosomal silencing factor. Interacts with ribosomal protein uL14 (rplN), blocking formation of intersubunit bridge B8. Prevents association of the 30S and 50S ribosomal subunits and the formation of functional ribosomes, thus repressing translation.</text>
</comment>
<protein>
    <recommendedName>
        <fullName evidence="2">Ribosomal silencing factor RsfS</fullName>
    </recommendedName>
</protein>
<dbReference type="Gene3D" id="3.30.460.10">
    <property type="entry name" value="Beta Polymerase, domain 2"/>
    <property type="match status" value="1"/>
</dbReference>
<dbReference type="NCBIfam" id="TIGR00090">
    <property type="entry name" value="rsfS_iojap_ybeB"/>
    <property type="match status" value="1"/>
</dbReference>
<dbReference type="InterPro" id="IPR043519">
    <property type="entry name" value="NT_sf"/>
</dbReference>
<dbReference type="PANTHER" id="PTHR21043:SF0">
    <property type="entry name" value="MITOCHONDRIAL ASSEMBLY OF RIBOSOMAL LARGE SUBUNIT PROTEIN 1"/>
    <property type="match status" value="1"/>
</dbReference>
<dbReference type="InterPro" id="IPR004394">
    <property type="entry name" value="Iojap/RsfS/C7orf30"/>
</dbReference>
<evidence type="ECO:0000256" key="2">
    <source>
        <dbReference type="HAMAP-Rule" id="MF_01477"/>
    </source>
</evidence>
<organism evidence="3 4">
    <name type="scientific">Dyadobacter sandarakinus</name>
    <dbReference type="NCBI Taxonomy" id="2747268"/>
    <lineage>
        <taxon>Bacteria</taxon>
        <taxon>Pseudomonadati</taxon>
        <taxon>Bacteroidota</taxon>
        <taxon>Cytophagia</taxon>
        <taxon>Cytophagales</taxon>
        <taxon>Spirosomataceae</taxon>
        <taxon>Dyadobacter</taxon>
    </lineage>
</organism>
<keyword evidence="2" id="KW-0963">Cytoplasm</keyword>
<dbReference type="Pfam" id="PF02410">
    <property type="entry name" value="RsfS"/>
    <property type="match status" value="1"/>
</dbReference>
<gene>
    <name evidence="2 3" type="primary">rsfS</name>
    <name evidence="3" type="ORF">HWI92_12820</name>
</gene>
<dbReference type="PANTHER" id="PTHR21043">
    <property type="entry name" value="IOJAP SUPERFAMILY ORTHOLOG"/>
    <property type="match status" value="1"/>
</dbReference>
<keyword evidence="2" id="KW-0810">Translation regulation</keyword>
<dbReference type="Proteomes" id="UP000612680">
    <property type="component" value="Chromosome"/>
</dbReference>
<accession>A0ABX7I712</accession>
<comment type="similarity">
    <text evidence="1 2">Belongs to the Iojap/RsfS family.</text>
</comment>
<dbReference type="SUPFAM" id="SSF81301">
    <property type="entry name" value="Nucleotidyltransferase"/>
    <property type="match status" value="1"/>
</dbReference>
<dbReference type="EMBL" id="CP056775">
    <property type="protein sequence ID" value="QRR01730.1"/>
    <property type="molecule type" value="Genomic_DNA"/>
</dbReference>
<dbReference type="HAMAP" id="MF_01477">
    <property type="entry name" value="Iojap_RsfS"/>
    <property type="match status" value="1"/>
</dbReference>
<proteinExistence type="inferred from homology"/>
<comment type="subunit">
    <text evidence="2">Interacts with ribosomal protein uL14 (rplN).</text>
</comment>
<evidence type="ECO:0000313" key="4">
    <source>
        <dbReference type="Proteomes" id="UP000612680"/>
    </source>
</evidence>
<keyword evidence="4" id="KW-1185">Reference proteome</keyword>
<sequence>MKERKNKELSSKDLSELVAKGMIEKKGLDIAILDLRNVKNSITDFFVICSGNSDTQIDALANSVEEEVYKSSNTEPWQKEGKANGEWVLIDYVDVVAHIFNKERRKYYDLEELWGDAEVTYLEDSMVS</sequence>
<reference evidence="3 4" key="1">
    <citation type="submission" date="2020-06" db="EMBL/GenBank/DDBJ databases">
        <title>Dyadobacter sandarakinus sp. nov., isolated from the soil of the Arctic Yellow River Station.</title>
        <authorList>
            <person name="Zhang Y."/>
            <person name="Peng F."/>
        </authorList>
    </citation>
    <scope>NUCLEOTIDE SEQUENCE [LARGE SCALE GENOMIC DNA]</scope>
    <source>
        <strain evidence="3 4">Q3-56</strain>
    </source>
</reference>
<keyword evidence="2" id="KW-0678">Repressor</keyword>
<evidence type="ECO:0000313" key="3">
    <source>
        <dbReference type="EMBL" id="QRR01730.1"/>
    </source>
</evidence>
<dbReference type="RefSeq" id="WP_204655657.1">
    <property type="nucleotide sequence ID" value="NZ_CP056775.1"/>
</dbReference>